<dbReference type="Gene3D" id="3.40.50.300">
    <property type="entry name" value="P-loop containing nucleotide triphosphate hydrolases"/>
    <property type="match status" value="2"/>
</dbReference>
<dbReference type="InterPro" id="IPR014001">
    <property type="entry name" value="Helicase_ATP-bd"/>
</dbReference>
<accession>A0A7W9X152</accession>
<dbReference type="GO" id="GO:0005524">
    <property type="term" value="F:ATP binding"/>
    <property type="evidence" value="ECO:0007669"/>
    <property type="project" value="InterPro"/>
</dbReference>
<reference evidence="2 3" key="1">
    <citation type="submission" date="2020-08" db="EMBL/GenBank/DDBJ databases">
        <title>The Agave Microbiome: Exploring the role of microbial communities in plant adaptations to desert environments.</title>
        <authorList>
            <person name="Partida-Martinez L.P."/>
        </authorList>
    </citation>
    <scope>NUCLEOTIDE SEQUENCE [LARGE SCALE GENOMIC DNA]</scope>
    <source>
        <strain evidence="2 3">AT3.2</strain>
    </source>
</reference>
<evidence type="ECO:0000313" key="3">
    <source>
        <dbReference type="Proteomes" id="UP000540787"/>
    </source>
</evidence>
<dbReference type="GO" id="GO:0006139">
    <property type="term" value="P:nucleobase-containing compound metabolic process"/>
    <property type="evidence" value="ECO:0007669"/>
    <property type="project" value="InterPro"/>
</dbReference>
<dbReference type="EMBL" id="JACHBX010000002">
    <property type="protein sequence ID" value="MBB6134559.1"/>
    <property type="molecule type" value="Genomic_DNA"/>
</dbReference>
<proteinExistence type="predicted"/>
<dbReference type="Pfam" id="PF13307">
    <property type="entry name" value="Helicase_C_2"/>
    <property type="match status" value="1"/>
</dbReference>
<gene>
    <name evidence="2" type="ORF">HD842_002701</name>
</gene>
<keyword evidence="3" id="KW-1185">Reference proteome</keyword>
<dbReference type="InterPro" id="IPR006555">
    <property type="entry name" value="ATP-dep_Helicase_C"/>
</dbReference>
<evidence type="ECO:0000259" key="1">
    <source>
        <dbReference type="PROSITE" id="PS51192"/>
    </source>
</evidence>
<dbReference type="RefSeq" id="WP_183555184.1">
    <property type="nucleotide sequence ID" value="NZ_JACHBX010000002.1"/>
</dbReference>
<dbReference type="AlphaFoldDB" id="A0A7W9X152"/>
<dbReference type="GO" id="GO:0004386">
    <property type="term" value="F:helicase activity"/>
    <property type="evidence" value="ECO:0007669"/>
    <property type="project" value="InterPro"/>
</dbReference>
<evidence type="ECO:0000313" key="2">
    <source>
        <dbReference type="EMBL" id="MBB6134559.1"/>
    </source>
</evidence>
<comment type="caution">
    <text evidence="2">The sequence shown here is derived from an EMBL/GenBank/DDBJ whole genome shotgun (WGS) entry which is preliminary data.</text>
</comment>
<dbReference type="InterPro" id="IPR027417">
    <property type="entry name" value="P-loop_NTPase"/>
</dbReference>
<dbReference type="InterPro" id="IPR011545">
    <property type="entry name" value="DEAD/DEAH_box_helicase_dom"/>
</dbReference>
<name>A0A7W9X152_9BURK</name>
<dbReference type="SMART" id="SM00491">
    <property type="entry name" value="HELICc2"/>
    <property type="match status" value="1"/>
</dbReference>
<feature type="domain" description="Helicase ATP-binding" evidence="1">
    <location>
        <begin position="48"/>
        <end position="308"/>
    </location>
</feature>
<protein>
    <recommendedName>
        <fullName evidence="1">Helicase ATP-binding domain-containing protein</fullName>
    </recommendedName>
</protein>
<dbReference type="GO" id="GO:0016818">
    <property type="term" value="F:hydrolase activity, acting on acid anhydrides, in phosphorus-containing anhydrides"/>
    <property type="evidence" value="ECO:0007669"/>
    <property type="project" value="InterPro"/>
</dbReference>
<dbReference type="Pfam" id="PF00270">
    <property type="entry name" value="DEAD"/>
    <property type="match status" value="1"/>
</dbReference>
<sequence>MPINLSLLGGKPLIDTEVNPREIFNLLAEKDEKYKYPRDVQSQVWDRWMARRNERDLVVKMNTGGGKTIVGLLMLKSSLNEGVGPAVYVAPDKYLVRQVLKEAADLGVHATTDHQGADFLQGKAILVTNIYHLVNGLSVFGTTDTGVKIPVGALLIDDAHACLATTEAQFTLKAGATHELYAAMLQLFRPTLADQNETKLLEMEDGAGELEMIVPFWAWQAKATQVAKILTEYRNDDEIKFNWPLVKNHLDQCRCVFSGHRLEISPKCLPIEAIPSFVEAKRRVFLTATLADDSVLVSDFNARPQTVVDHITPNVANDIGDRMILVPQEIDPNLTDIDLKNYLKEKSKIYNTVVIVPSDYRLTFWKDVADLTVTAENLEKAVERLKMQHVGLVVMVNKYDGIDLPGNACRILVLDGLPQTRRLYERVETNFLAGSEHIISRQIQRIEQGMGRGIRGNDDHCAVLLMGPSLIKTMFLIGAKQRFSPATRAQFEKSLQVASQLADGIAELDSAMDYCLSRNPEWKKVAREALANIVYPAKGSVRSVAVAQRQAFDNASIRDYGEAQRVMQAAVREAVTESDNVQGWLKWQLAEYMQLTDPVQAQQILKAALQLNRRLTRPIDGMGYQKLNGKDLSQAREIAWKLKSYAGKPNNLLIQVNGILDDLDFVPDNATIFEVAMEQLGDFLGFLSQRPEVEYSSGPDVLWSVGSLQYFVIECKSGAVVEKITKTYANQLSGSMNWFGKRYDQTCKATAILVHPSRSFEHAATPHPTARIITAKTLPLLKDAVSNFAKALAASIDIIDAAEVQRLLDYFKLTPALLVANFTEEPRS</sequence>
<organism evidence="2 3">
    <name type="scientific">Massilia aurea</name>
    <dbReference type="NCBI Taxonomy" id="373040"/>
    <lineage>
        <taxon>Bacteria</taxon>
        <taxon>Pseudomonadati</taxon>
        <taxon>Pseudomonadota</taxon>
        <taxon>Betaproteobacteria</taxon>
        <taxon>Burkholderiales</taxon>
        <taxon>Oxalobacteraceae</taxon>
        <taxon>Telluria group</taxon>
        <taxon>Massilia</taxon>
    </lineage>
</organism>
<dbReference type="SUPFAM" id="SSF52540">
    <property type="entry name" value="P-loop containing nucleoside triphosphate hydrolases"/>
    <property type="match status" value="1"/>
</dbReference>
<dbReference type="GO" id="GO:0003676">
    <property type="term" value="F:nucleic acid binding"/>
    <property type="evidence" value="ECO:0007669"/>
    <property type="project" value="InterPro"/>
</dbReference>
<dbReference type="PROSITE" id="PS51192">
    <property type="entry name" value="HELICASE_ATP_BIND_1"/>
    <property type="match status" value="1"/>
</dbReference>
<dbReference type="SMART" id="SM00487">
    <property type="entry name" value="DEXDc"/>
    <property type="match status" value="1"/>
</dbReference>
<dbReference type="Proteomes" id="UP000540787">
    <property type="component" value="Unassembled WGS sequence"/>
</dbReference>